<dbReference type="SUPFAM" id="SSF56784">
    <property type="entry name" value="HAD-like"/>
    <property type="match status" value="1"/>
</dbReference>
<sequence>MTPRLGIDFDNTIICYDAVFHRLAVEAGLLSPEAPPRQKAVRDAARRSPEGDVAWQRLQGQAYGPRIQEATPAPGILAFLSKARRAGFEVHIISHKTRFASIDPTGTDLQAAAAAWLARHGFFSEETGLDPSHFHCGVTRQEKVALIRNLGCTHFVDDLVETFREAAFPSTVQPILYAPGGEPAPEDLPHLWVARSWDEVARRIHLV</sequence>
<reference evidence="1 2" key="1">
    <citation type="journal article" date="2023" name="Antonie Van Leeuwenhoek">
        <title>Mesoterricola silvestris gen. nov., sp. nov., Mesoterricola sediminis sp. nov., Geothrix oryzae sp. nov., Geothrix edaphica sp. nov., Geothrix rubra sp. nov., and Geothrix limicola sp. nov., six novel members of Acidobacteriota isolated from soils.</title>
        <authorList>
            <person name="Itoh H."/>
            <person name="Sugisawa Y."/>
            <person name="Mise K."/>
            <person name="Xu Z."/>
            <person name="Kuniyasu M."/>
            <person name="Ushijima N."/>
            <person name="Kawano K."/>
            <person name="Kobayashi E."/>
            <person name="Shiratori Y."/>
            <person name="Masuda Y."/>
            <person name="Senoo K."/>
        </authorList>
    </citation>
    <scope>NUCLEOTIDE SEQUENCE [LARGE SCALE GENOMIC DNA]</scope>
    <source>
        <strain evidence="1 2">Red804</strain>
    </source>
</reference>
<gene>
    <name evidence="1" type="ORF">GETHLI_16720</name>
</gene>
<keyword evidence="2" id="KW-1185">Reference proteome</keyword>
<dbReference type="Proteomes" id="UP001165069">
    <property type="component" value="Unassembled WGS sequence"/>
</dbReference>
<organism evidence="1 2">
    <name type="scientific">Geothrix limicola</name>
    <dbReference type="NCBI Taxonomy" id="2927978"/>
    <lineage>
        <taxon>Bacteria</taxon>
        <taxon>Pseudomonadati</taxon>
        <taxon>Acidobacteriota</taxon>
        <taxon>Holophagae</taxon>
        <taxon>Holophagales</taxon>
        <taxon>Holophagaceae</taxon>
        <taxon>Geothrix</taxon>
    </lineage>
</organism>
<evidence type="ECO:0000313" key="2">
    <source>
        <dbReference type="Proteomes" id="UP001165069"/>
    </source>
</evidence>
<evidence type="ECO:0000313" key="1">
    <source>
        <dbReference type="EMBL" id="GLH73170.1"/>
    </source>
</evidence>
<accession>A0ABQ5QFE9</accession>
<dbReference type="Gene3D" id="3.40.50.1000">
    <property type="entry name" value="HAD superfamily/HAD-like"/>
    <property type="match status" value="1"/>
</dbReference>
<protein>
    <recommendedName>
        <fullName evidence="3">Haloacid dehalogenase-like hydrolase</fullName>
    </recommendedName>
</protein>
<proteinExistence type="predicted"/>
<comment type="caution">
    <text evidence="1">The sequence shown here is derived from an EMBL/GenBank/DDBJ whole genome shotgun (WGS) entry which is preliminary data.</text>
</comment>
<dbReference type="EMBL" id="BSDE01000003">
    <property type="protein sequence ID" value="GLH73170.1"/>
    <property type="molecule type" value="Genomic_DNA"/>
</dbReference>
<dbReference type="RefSeq" id="WP_285573860.1">
    <property type="nucleotide sequence ID" value="NZ_BSDE01000003.1"/>
</dbReference>
<name>A0ABQ5QFE9_9BACT</name>
<dbReference type="InterPro" id="IPR023214">
    <property type="entry name" value="HAD_sf"/>
</dbReference>
<evidence type="ECO:0008006" key="3">
    <source>
        <dbReference type="Google" id="ProtNLM"/>
    </source>
</evidence>
<dbReference type="InterPro" id="IPR036412">
    <property type="entry name" value="HAD-like_sf"/>
</dbReference>